<proteinExistence type="predicted"/>
<keyword evidence="2" id="KW-1185">Reference proteome</keyword>
<evidence type="ECO:0000313" key="2">
    <source>
        <dbReference type="Proteomes" id="UP000887013"/>
    </source>
</evidence>
<dbReference type="AlphaFoldDB" id="A0A8X6MR06"/>
<accession>A0A8X6MR06</accession>
<dbReference type="EMBL" id="BMAW01001195">
    <property type="protein sequence ID" value="GFS73008.1"/>
    <property type="molecule type" value="Genomic_DNA"/>
</dbReference>
<organism evidence="1 2">
    <name type="scientific">Nephila pilipes</name>
    <name type="common">Giant wood spider</name>
    <name type="synonym">Nephila maculata</name>
    <dbReference type="NCBI Taxonomy" id="299642"/>
    <lineage>
        <taxon>Eukaryota</taxon>
        <taxon>Metazoa</taxon>
        <taxon>Ecdysozoa</taxon>
        <taxon>Arthropoda</taxon>
        <taxon>Chelicerata</taxon>
        <taxon>Arachnida</taxon>
        <taxon>Araneae</taxon>
        <taxon>Araneomorphae</taxon>
        <taxon>Entelegynae</taxon>
        <taxon>Araneoidea</taxon>
        <taxon>Nephilidae</taxon>
        <taxon>Nephila</taxon>
    </lineage>
</organism>
<evidence type="ECO:0000313" key="1">
    <source>
        <dbReference type="EMBL" id="GFS73008.1"/>
    </source>
</evidence>
<gene>
    <name evidence="1" type="ORF">NPIL_222151</name>
</gene>
<dbReference type="Proteomes" id="UP000887013">
    <property type="component" value="Unassembled WGS sequence"/>
</dbReference>
<sequence>MVDSDHRQTIEELSLKIGCSMVTVQDHFRCI</sequence>
<comment type="caution">
    <text evidence="1">The sequence shown here is derived from an EMBL/GenBank/DDBJ whole genome shotgun (WGS) entry which is preliminary data.</text>
</comment>
<dbReference type="OrthoDB" id="8189826at2759"/>
<reference evidence="1" key="1">
    <citation type="submission" date="2020-08" db="EMBL/GenBank/DDBJ databases">
        <title>Multicomponent nature underlies the extraordinary mechanical properties of spider dragline silk.</title>
        <authorList>
            <person name="Kono N."/>
            <person name="Nakamura H."/>
            <person name="Mori M."/>
            <person name="Yoshida Y."/>
            <person name="Ohtoshi R."/>
            <person name="Malay A.D."/>
            <person name="Moran D.A.P."/>
            <person name="Tomita M."/>
            <person name="Numata K."/>
            <person name="Arakawa K."/>
        </authorList>
    </citation>
    <scope>NUCLEOTIDE SEQUENCE</scope>
</reference>
<protein>
    <submittedName>
        <fullName evidence="1">Uncharacterized protein</fullName>
    </submittedName>
</protein>
<feature type="non-terminal residue" evidence="1">
    <location>
        <position position="31"/>
    </location>
</feature>
<name>A0A8X6MR06_NEPPI</name>